<dbReference type="InterPro" id="IPR036388">
    <property type="entry name" value="WH-like_DNA-bd_sf"/>
</dbReference>
<feature type="non-terminal residue" evidence="2">
    <location>
        <position position="1"/>
    </location>
</feature>
<evidence type="ECO:0000259" key="1">
    <source>
        <dbReference type="Pfam" id="PF09107"/>
    </source>
</evidence>
<keyword evidence="2" id="KW-0251">Elongation factor</keyword>
<dbReference type="GO" id="GO:0005737">
    <property type="term" value="C:cytoplasm"/>
    <property type="evidence" value="ECO:0007669"/>
    <property type="project" value="InterPro"/>
</dbReference>
<dbReference type="GO" id="GO:0001514">
    <property type="term" value="P:selenocysteine incorporation"/>
    <property type="evidence" value="ECO:0007669"/>
    <property type="project" value="InterPro"/>
</dbReference>
<dbReference type="InterPro" id="IPR036390">
    <property type="entry name" value="WH_DNA-bd_sf"/>
</dbReference>
<dbReference type="EMBL" id="PYLZ01000044">
    <property type="protein sequence ID" value="PSW17987.1"/>
    <property type="molecule type" value="Genomic_DNA"/>
</dbReference>
<feature type="domain" description="Elongation factor SelB fourth winged-helix" evidence="1">
    <location>
        <begin position="59"/>
        <end position="101"/>
    </location>
</feature>
<keyword evidence="2" id="KW-0648">Protein biosynthesis</keyword>
<dbReference type="GO" id="GO:0003723">
    <property type="term" value="F:RNA binding"/>
    <property type="evidence" value="ECO:0007669"/>
    <property type="project" value="InterPro"/>
</dbReference>
<dbReference type="Gene3D" id="1.10.10.10">
    <property type="entry name" value="Winged helix-like DNA-binding domain superfamily/Winged helix DNA-binding domain"/>
    <property type="match status" value="1"/>
</dbReference>
<dbReference type="SUPFAM" id="SSF46785">
    <property type="entry name" value="Winged helix' DNA-binding domain"/>
    <property type="match status" value="1"/>
</dbReference>
<dbReference type="Proteomes" id="UP000240481">
    <property type="component" value="Unassembled WGS sequence"/>
</dbReference>
<proteinExistence type="predicted"/>
<organism evidence="2 3">
    <name type="scientific">Photobacterium swingsii</name>
    <dbReference type="NCBI Taxonomy" id="680026"/>
    <lineage>
        <taxon>Bacteria</taxon>
        <taxon>Pseudomonadati</taxon>
        <taxon>Pseudomonadota</taxon>
        <taxon>Gammaproteobacteria</taxon>
        <taxon>Vibrionales</taxon>
        <taxon>Vibrionaceae</taxon>
        <taxon>Photobacterium</taxon>
    </lineage>
</organism>
<dbReference type="Pfam" id="PF09107">
    <property type="entry name" value="WHD_3rd_SelB"/>
    <property type="match status" value="1"/>
</dbReference>
<name>A0A2T3NP53_9GAMM</name>
<accession>A0A2T3NP53</accession>
<sequence>RMVAAGKQGYEADKEKIPGAQKELRNLVRLGFAVPMEGKIFYEKSLYEELIQDLLAGRNENERFTIAEARERTGLSRKYLIPVLNRLEADGWIKRVENDRQVLRVLEPECV</sequence>
<comment type="caution">
    <text evidence="2">The sequence shown here is derived from an EMBL/GenBank/DDBJ whole genome shotgun (WGS) entry which is preliminary data.</text>
</comment>
<dbReference type="AlphaFoldDB" id="A0A2T3NP53"/>
<dbReference type="GO" id="GO:0005525">
    <property type="term" value="F:GTP binding"/>
    <property type="evidence" value="ECO:0007669"/>
    <property type="project" value="InterPro"/>
</dbReference>
<dbReference type="InterPro" id="IPR015191">
    <property type="entry name" value="SelB_WHD4"/>
</dbReference>
<gene>
    <name evidence="2" type="ORF">C9I94_24660</name>
</gene>
<evidence type="ECO:0000313" key="3">
    <source>
        <dbReference type="Proteomes" id="UP000240481"/>
    </source>
</evidence>
<keyword evidence="3" id="KW-1185">Reference proteome</keyword>
<protein>
    <submittedName>
        <fullName evidence="2">Selenocysteine-specific translation elongation factor</fullName>
    </submittedName>
</protein>
<dbReference type="RefSeq" id="WP_211320115.1">
    <property type="nucleotide sequence ID" value="NZ_PYLZ01000044.1"/>
</dbReference>
<reference evidence="2 3" key="1">
    <citation type="submission" date="2018-01" db="EMBL/GenBank/DDBJ databases">
        <title>Whole genome sequencing of Histamine producing bacteria.</title>
        <authorList>
            <person name="Butler K."/>
        </authorList>
    </citation>
    <scope>NUCLEOTIDE SEQUENCE [LARGE SCALE GENOMIC DNA]</scope>
    <source>
        <strain evidence="2 3">DSM 24669</strain>
    </source>
</reference>
<evidence type="ECO:0000313" key="2">
    <source>
        <dbReference type="EMBL" id="PSW17987.1"/>
    </source>
</evidence>
<dbReference type="GO" id="GO:0003746">
    <property type="term" value="F:translation elongation factor activity"/>
    <property type="evidence" value="ECO:0007669"/>
    <property type="project" value="UniProtKB-KW"/>
</dbReference>